<organism evidence="1 2">
    <name type="scientific">Dipteronia sinensis</name>
    <dbReference type="NCBI Taxonomy" id="43782"/>
    <lineage>
        <taxon>Eukaryota</taxon>
        <taxon>Viridiplantae</taxon>
        <taxon>Streptophyta</taxon>
        <taxon>Embryophyta</taxon>
        <taxon>Tracheophyta</taxon>
        <taxon>Spermatophyta</taxon>
        <taxon>Magnoliopsida</taxon>
        <taxon>eudicotyledons</taxon>
        <taxon>Gunneridae</taxon>
        <taxon>Pentapetalae</taxon>
        <taxon>rosids</taxon>
        <taxon>malvids</taxon>
        <taxon>Sapindales</taxon>
        <taxon>Sapindaceae</taxon>
        <taxon>Hippocastanoideae</taxon>
        <taxon>Acereae</taxon>
        <taxon>Dipteronia</taxon>
    </lineage>
</organism>
<dbReference type="AlphaFoldDB" id="A0AAE0AST5"/>
<gene>
    <name evidence="1" type="ORF">Dsin_010105</name>
</gene>
<name>A0AAE0AST5_9ROSI</name>
<dbReference type="Proteomes" id="UP001281410">
    <property type="component" value="Unassembled WGS sequence"/>
</dbReference>
<evidence type="ECO:0000313" key="1">
    <source>
        <dbReference type="EMBL" id="KAK3223080.1"/>
    </source>
</evidence>
<comment type="caution">
    <text evidence="1">The sequence shown here is derived from an EMBL/GenBank/DDBJ whole genome shotgun (WGS) entry which is preliminary data.</text>
</comment>
<accession>A0AAE0AST5</accession>
<sequence length="132" mass="15107">MKQSHFFHFRGCLRDWTAVNDYQARQSFISNFTAKAQTMFSLKFSSLTIMKQNLAGSYSGKARGGHVNKIVEIKDLEICCSTFQSDVKLLSLDNVDSKFWSNKFNHLLKPFNVSVSLMINRSGKLDDDFHSI</sequence>
<reference evidence="1" key="1">
    <citation type="journal article" date="2023" name="Plant J.">
        <title>Genome sequences and population genomics provide insights into the demographic history, inbreeding, and mutation load of two 'living fossil' tree species of Dipteronia.</title>
        <authorList>
            <person name="Feng Y."/>
            <person name="Comes H.P."/>
            <person name="Chen J."/>
            <person name="Zhu S."/>
            <person name="Lu R."/>
            <person name="Zhang X."/>
            <person name="Li P."/>
            <person name="Qiu J."/>
            <person name="Olsen K.M."/>
            <person name="Qiu Y."/>
        </authorList>
    </citation>
    <scope>NUCLEOTIDE SEQUENCE</scope>
    <source>
        <strain evidence="1">NBL</strain>
    </source>
</reference>
<protein>
    <submittedName>
        <fullName evidence="1">Uncharacterized protein</fullName>
    </submittedName>
</protein>
<evidence type="ECO:0000313" key="2">
    <source>
        <dbReference type="Proteomes" id="UP001281410"/>
    </source>
</evidence>
<keyword evidence="2" id="KW-1185">Reference proteome</keyword>
<dbReference type="EMBL" id="JANJYJ010000003">
    <property type="protein sequence ID" value="KAK3223080.1"/>
    <property type="molecule type" value="Genomic_DNA"/>
</dbReference>
<proteinExistence type="predicted"/>